<keyword evidence="2" id="KW-1185">Reference proteome</keyword>
<dbReference type="AlphaFoldDB" id="A0A0P1AKU0"/>
<dbReference type="RefSeq" id="XP_024577568.1">
    <property type="nucleotide sequence ID" value="XM_024726942.1"/>
</dbReference>
<dbReference type="Proteomes" id="UP000054928">
    <property type="component" value="Unassembled WGS sequence"/>
</dbReference>
<dbReference type="GeneID" id="36406617"/>
<name>A0A0P1AKU0_PLAHL</name>
<evidence type="ECO:0000313" key="1">
    <source>
        <dbReference type="EMBL" id="CEG41199.1"/>
    </source>
</evidence>
<proteinExistence type="predicted"/>
<dbReference type="EMBL" id="CCYD01000553">
    <property type="protein sequence ID" value="CEG41199.1"/>
    <property type="molecule type" value="Genomic_DNA"/>
</dbReference>
<evidence type="ECO:0000313" key="2">
    <source>
        <dbReference type="Proteomes" id="UP000054928"/>
    </source>
</evidence>
<protein>
    <submittedName>
        <fullName evidence="1">Uncharacterized protein</fullName>
    </submittedName>
</protein>
<organism evidence="1 2">
    <name type="scientific">Plasmopara halstedii</name>
    <name type="common">Downy mildew of sunflower</name>
    <dbReference type="NCBI Taxonomy" id="4781"/>
    <lineage>
        <taxon>Eukaryota</taxon>
        <taxon>Sar</taxon>
        <taxon>Stramenopiles</taxon>
        <taxon>Oomycota</taxon>
        <taxon>Peronosporomycetes</taxon>
        <taxon>Peronosporales</taxon>
        <taxon>Peronosporaceae</taxon>
        <taxon>Plasmopara</taxon>
    </lineage>
</organism>
<accession>A0A0P1AKU0</accession>
<sequence>MNGKLTRGVHINEFKQLVCQPQKLIHARSISKILMVRAWLRPCASAVAVLGRRSKGSAKAALLSAQIPRYWTVCTDVSPQIGN</sequence>
<reference evidence="2" key="1">
    <citation type="submission" date="2014-09" db="EMBL/GenBank/DDBJ databases">
        <authorList>
            <person name="Sharma Rahul"/>
            <person name="Thines Marco"/>
        </authorList>
    </citation>
    <scope>NUCLEOTIDE SEQUENCE [LARGE SCALE GENOMIC DNA]</scope>
</reference>